<dbReference type="InterPro" id="IPR007138">
    <property type="entry name" value="ABM_dom"/>
</dbReference>
<name>A0A5D3G334_9PSED</name>
<sequence length="114" mass="13391">MIAVIFEAWPHEEHYQRYLDLAAELKPLLAQIDGFISVERFQSLSEPGKLLSLSFWRDEEAIQQWRSLELHRAAQSAGRRQVFADYHLRIAQVVRDYSLEDRVQAPDDSRQAHE</sequence>
<protein>
    <submittedName>
        <fullName evidence="2">Antibiotic biosynthesis monooxygenase</fullName>
    </submittedName>
</protein>
<dbReference type="Gene3D" id="3.30.70.100">
    <property type="match status" value="1"/>
</dbReference>
<keyword evidence="2" id="KW-0560">Oxidoreductase</keyword>
<reference evidence="2 3" key="2">
    <citation type="submission" date="2019-08" db="EMBL/GenBank/DDBJ databases">
        <authorList>
            <person name="Brilhante M."/>
            <person name="Perreten V."/>
        </authorList>
    </citation>
    <scope>NUCLEOTIDE SEQUENCE [LARGE SCALE GENOMIC DNA]</scope>
    <source>
        <strain evidence="2 3">MCP106</strain>
    </source>
</reference>
<gene>
    <name evidence="2" type="ORF">FXO26_23615</name>
</gene>
<dbReference type="PROSITE" id="PS51725">
    <property type="entry name" value="ABM"/>
    <property type="match status" value="1"/>
</dbReference>
<feature type="domain" description="ABM" evidence="1">
    <location>
        <begin position="2"/>
        <end position="91"/>
    </location>
</feature>
<dbReference type="AlphaFoldDB" id="A0A5D3G334"/>
<comment type="caution">
    <text evidence="2">The sequence shown here is derived from an EMBL/GenBank/DDBJ whole genome shotgun (WGS) entry which is preliminary data.</text>
</comment>
<dbReference type="Proteomes" id="UP000324029">
    <property type="component" value="Unassembled WGS sequence"/>
</dbReference>
<proteinExistence type="predicted"/>
<dbReference type="EMBL" id="VSRO01000013">
    <property type="protein sequence ID" value="TYK55397.1"/>
    <property type="molecule type" value="Genomic_DNA"/>
</dbReference>
<dbReference type="InterPro" id="IPR011008">
    <property type="entry name" value="Dimeric_a/b-barrel"/>
</dbReference>
<dbReference type="Pfam" id="PF03992">
    <property type="entry name" value="ABM"/>
    <property type="match status" value="1"/>
</dbReference>
<evidence type="ECO:0000313" key="3">
    <source>
        <dbReference type="Proteomes" id="UP000324029"/>
    </source>
</evidence>
<dbReference type="InterPro" id="IPR052936">
    <property type="entry name" value="Jasmonate_Hydroxylase-like"/>
</dbReference>
<dbReference type="GO" id="GO:0004497">
    <property type="term" value="F:monooxygenase activity"/>
    <property type="evidence" value="ECO:0007669"/>
    <property type="project" value="UniProtKB-KW"/>
</dbReference>
<evidence type="ECO:0000313" key="2">
    <source>
        <dbReference type="EMBL" id="TYK55397.1"/>
    </source>
</evidence>
<accession>A0A5D3G334</accession>
<evidence type="ECO:0000259" key="1">
    <source>
        <dbReference type="PROSITE" id="PS51725"/>
    </source>
</evidence>
<keyword evidence="2" id="KW-0503">Monooxygenase</keyword>
<reference evidence="2 3" key="1">
    <citation type="submission" date="2019-08" db="EMBL/GenBank/DDBJ databases">
        <title>Subclass B2 metallo-beta lactamase from Pseudomonas synxantha.</title>
        <authorList>
            <person name="Poirel L."/>
            <person name="Palmieri M."/>
            <person name="Masseron A."/>
            <person name="Perreten V."/>
            <person name="Nordman P."/>
        </authorList>
    </citation>
    <scope>NUCLEOTIDE SEQUENCE [LARGE SCALE GENOMIC DNA]</scope>
    <source>
        <strain evidence="2 3">MCP106</strain>
    </source>
</reference>
<dbReference type="SUPFAM" id="SSF54909">
    <property type="entry name" value="Dimeric alpha+beta barrel"/>
    <property type="match status" value="1"/>
</dbReference>
<dbReference type="PANTHER" id="PTHR37811:SF2">
    <property type="entry name" value="ABM DOMAIN-CONTAINING PROTEIN"/>
    <property type="match status" value="1"/>
</dbReference>
<dbReference type="PANTHER" id="PTHR37811">
    <property type="entry name" value="BLL5343 PROTEIN"/>
    <property type="match status" value="1"/>
</dbReference>
<dbReference type="RefSeq" id="WP_148854139.1">
    <property type="nucleotide sequence ID" value="NZ_VSRO01000013.1"/>
</dbReference>
<organism evidence="2 3">
    <name type="scientific">Pseudomonas synxantha</name>
    <dbReference type="NCBI Taxonomy" id="47883"/>
    <lineage>
        <taxon>Bacteria</taxon>
        <taxon>Pseudomonadati</taxon>
        <taxon>Pseudomonadota</taxon>
        <taxon>Gammaproteobacteria</taxon>
        <taxon>Pseudomonadales</taxon>
        <taxon>Pseudomonadaceae</taxon>
        <taxon>Pseudomonas</taxon>
    </lineage>
</organism>